<evidence type="ECO:0008006" key="2">
    <source>
        <dbReference type="Google" id="ProtNLM"/>
    </source>
</evidence>
<feature type="non-terminal residue" evidence="1">
    <location>
        <position position="259"/>
    </location>
</feature>
<organism evidence="1">
    <name type="scientific">marine sediment metagenome</name>
    <dbReference type="NCBI Taxonomy" id="412755"/>
    <lineage>
        <taxon>unclassified sequences</taxon>
        <taxon>metagenomes</taxon>
        <taxon>ecological metagenomes</taxon>
    </lineage>
</organism>
<sequence length="259" mass="27980">GLVCGALLFSITLSGTLALLATPAWSHEADPHPHAEDSAVGDTKYKHPEHGSLGNIGAKLANPLGDVWALTTSWNMPAFYDGDVNTGDPKIGADMVLEPILPIPIFGSGKSEWRMVTRPIIPLVFSEPIPTGFNEFDHKNGIGDIQLPLLFNLPESISGNWLMGAGPVTLFPTATTNALGENQWAMGPAVVFGYKTKKATFGVFPNYFWKIGASGQNDDQPDVNKGSMLYFFNYMLADAWQFGMNPTISYNDQATSGNK</sequence>
<comment type="caution">
    <text evidence="1">The sequence shown here is derived from an EMBL/GenBank/DDBJ whole genome shotgun (WGS) entry which is preliminary data.</text>
</comment>
<name>X0VYM1_9ZZZZ</name>
<dbReference type="AlphaFoldDB" id="X0VYM1"/>
<protein>
    <recommendedName>
        <fullName evidence="2">Transporter</fullName>
    </recommendedName>
</protein>
<reference evidence="1" key="1">
    <citation type="journal article" date="2014" name="Front. Microbiol.">
        <title>High frequency of phylogenetically diverse reductive dehalogenase-homologous genes in deep subseafloor sedimentary metagenomes.</title>
        <authorList>
            <person name="Kawai M."/>
            <person name="Futagami T."/>
            <person name="Toyoda A."/>
            <person name="Takaki Y."/>
            <person name="Nishi S."/>
            <person name="Hori S."/>
            <person name="Arai W."/>
            <person name="Tsubouchi T."/>
            <person name="Morono Y."/>
            <person name="Uchiyama I."/>
            <person name="Ito T."/>
            <person name="Fujiyama A."/>
            <person name="Inagaki F."/>
            <person name="Takami H."/>
        </authorList>
    </citation>
    <scope>NUCLEOTIDE SEQUENCE</scope>
    <source>
        <strain evidence="1">Expedition CK06-06</strain>
    </source>
</reference>
<feature type="non-terminal residue" evidence="1">
    <location>
        <position position="1"/>
    </location>
</feature>
<accession>X0VYM1</accession>
<proteinExistence type="predicted"/>
<dbReference type="EMBL" id="BARS01034552">
    <property type="protein sequence ID" value="GAG23559.1"/>
    <property type="molecule type" value="Genomic_DNA"/>
</dbReference>
<gene>
    <name evidence="1" type="ORF">S01H1_53363</name>
</gene>
<evidence type="ECO:0000313" key="1">
    <source>
        <dbReference type="EMBL" id="GAG23559.1"/>
    </source>
</evidence>